<dbReference type="InterPro" id="IPR011989">
    <property type="entry name" value="ARM-like"/>
</dbReference>
<dbReference type="EMBL" id="BSYR01000003">
    <property type="protein sequence ID" value="GMI64681.1"/>
    <property type="molecule type" value="Genomic_DNA"/>
</dbReference>
<organism evidence="1 2">
    <name type="scientific">Hibiscus trionum</name>
    <name type="common">Flower of an hour</name>
    <dbReference type="NCBI Taxonomy" id="183268"/>
    <lineage>
        <taxon>Eukaryota</taxon>
        <taxon>Viridiplantae</taxon>
        <taxon>Streptophyta</taxon>
        <taxon>Embryophyta</taxon>
        <taxon>Tracheophyta</taxon>
        <taxon>Spermatophyta</taxon>
        <taxon>Magnoliopsida</taxon>
        <taxon>eudicotyledons</taxon>
        <taxon>Gunneridae</taxon>
        <taxon>Pentapetalae</taxon>
        <taxon>rosids</taxon>
        <taxon>malvids</taxon>
        <taxon>Malvales</taxon>
        <taxon>Malvaceae</taxon>
        <taxon>Malvoideae</taxon>
        <taxon>Hibiscus</taxon>
    </lineage>
</organism>
<evidence type="ECO:0000313" key="2">
    <source>
        <dbReference type="Proteomes" id="UP001165190"/>
    </source>
</evidence>
<sequence>MTNFIAPLPLLKKLSGYVNYRNLRVRAKGVVSISNSVSKMGVEEMKEFGFVTLLQMVADLLNDKLPEAREATRSIVFSVNETFTKNEDENPEVAWQNFFLTSLSPIQAQSMIKVISL</sequence>
<reference evidence="1" key="1">
    <citation type="submission" date="2023-05" db="EMBL/GenBank/DDBJ databases">
        <title>Genome and transcriptome analyses reveal genes involved in the formation of fine ridges on petal epidermal cells in Hibiscus trionum.</title>
        <authorList>
            <person name="Koshimizu S."/>
            <person name="Masuda S."/>
            <person name="Ishii T."/>
            <person name="Shirasu K."/>
            <person name="Hoshino A."/>
            <person name="Arita M."/>
        </authorList>
    </citation>
    <scope>NUCLEOTIDE SEQUENCE</scope>
    <source>
        <strain evidence="1">Hamamatsu line</strain>
    </source>
</reference>
<name>A0A9W7GTM8_HIBTR</name>
<evidence type="ECO:0000313" key="1">
    <source>
        <dbReference type="EMBL" id="GMI64681.1"/>
    </source>
</evidence>
<proteinExistence type="predicted"/>
<dbReference type="Gene3D" id="1.25.10.10">
    <property type="entry name" value="Leucine-rich Repeat Variant"/>
    <property type="match status" value="1"/>
</dbReference>
<dbReference type="OrthoDB" id="63891at2759"/>
<keyword evidence="2" id="KW-1185">Reference proteome</keyword>
<gene>
    <name evidence="1" type="ORF">HRI_000137400</name>
</gene>
<comment type="caution">
    <text evidence="1">The sequence shown here is derived from an EMBL/GenBank/DDBJ whole genome shotgun (WGS) entry which is preliminary data.</text>
</comment>
<dbReference type="AlphaFoldDB" id="A0A9W7GTM8"/>
<protein>
    <submittedName>
        <fullName evidence="1">Uncharacterized protein</fullName>
    </submittedName>
</protein>
<accession>A0A9W7GTM8</accession>
<dbReference type="Proteomes" id="UP001165190">
    <property type="component" value="Unassembled WGS sequence"/>
</dbReference>